<dbReference type="SUPFAM" id="SSF54637">
    <property type="entry name" value="Thioesterase/thiol ester dehydrase-isomerase"/>
    <property type="match status" value="1"/>
</dbReference>
<dbReference type="Proteomes" id="UP000672602">
    <property type="component" value="Unassembled WGS sequence"/>
</dbReference>
<feature type="region of interest" description="Disordered" evidence="4">
    <location>
        <begin position="1"/>
        <end position="25"/>
    </location>
</feature>
<dbReference type="PANTHER" id="PTHR11049:SF5">
    <property type="entry name" value="ACYL-COA THIOESTER HYDROLASE YCIA"/>
    <property type="match status" value="1"/>
</dbReference>
<dbReference type="GO" id="GO:0006637">
    <property type="term" value="P:acyl-CoA metabolic process"/>
    <property type="evidence" value="ECO:0007669"/>
    <property type="project" value="TreeGrafter"/>
</dbReference>
<dbReference type="PROSITE" id="PS51770">
    <property type="entry name" value="HOTDOG_ACOT"/>
    <property type="match status" value="1"/>
</dbReference>
<dbReference type="RefSeq" id="WP_210681315.1">
    <property type="nucleotide sequence ID" value="NZ_JAGMWN010000003.1"/>
</dbReference>
<evidence type="ECO:0000256" key="2">
    <source>
        <dbReference type="ARBA" id="ARBA00022801"/>
    </source>
</evidence>
<accession>A0A8J7RYI0</accession>
<protein>
    <submittedName>
        <fullName evidence="6">Acyl-CoA thioesterase</fullName>
    </submittedName>
</protein>
<sequence length="144" mass="15499">MSDEASRATGPNGTDEGETRRAPRGELAIRTIAMPADTNPAGDIFGGWVLSQMDVAGGMEARRVARGRVATVAVDAMTFHLPVFVGDIVCCHASMKRVGRTSVCIHVETWALRDGEGERVLVTEGLFTYVAIGEDRRPREIGRG</sequence>
<evidence type="ECO:0000313" key="6">
    <source>
        <dbReference type="EMBL" id="MBP5856720.1"/>
    </source>
</evidence>
<keyword evidence="7" id="KW-1185">Reference proteome</keyword>
<evidence type="ECO:0000313" key="7">
    <source>
        <dbReference type="Proteomes" id="UP000672602"/>
    </source>
</evidence>
<dbReference type="PANTHER" id="PTHR11049">
    <property type="entry name" value="ACYL COENZYME A THIOESTER HYDROLASE"/>
    <property type="match status" value="1"/>
</dbReference>
<dbReference type="InterPro" id="IPR006683">
    <property type="entry name" value="Thioestr_dom"/>
</dbReference>
<dbReference type="EMBL" id="JAGMWN010000003">
    <property type="protein sequence ID" value="MBP5856720.1"/>
    <property type="molecule type" value="Genomic_DNA"/>
</dbReference>
<evidence type="ECO:0000256" key="3">
    <source>
        <dbReference type="PROSITE-ProRule" id="PRU01106"/>
    </source>
</evidence>
<gene>
    <name evidence="6" type="ORF">KAJ83_06850</name>
</gene>
<proteinExistence type="inferred from homology"/>
<dbReference type="GO" id="GO:0009062">
    <property type="term" value="P:fatty acid catabolic process"/>
    <property type="evidence" value="ECO:0007669"/>
    <property type="project" value="TreeGrafter"/>
</dbReference>
<dbReference type="Pfam" id="PF03061">
    <property type="entry name" value="4HBT"/>
    <property type="match status" value="1"/>
</dbReference>
<evidence type="ECO:0000259" key="5">
    <source>
        <dbReference type="PROSITE" id="PS51770"/>
    </source>
</evidence>
<reference evidence="6" key="1">
    <citation type="submission" date="2021-04" db="EMBL/GenBank/DDBJ databases">
        <authorList>
            <person name="Zhang D.-C."/>
        </authorList>
    </citation>
    <scope>NUCLEOTIDE SEQUENCE</scope>
    <source>
        <strain evidence="6">CGMCC 1.15697</strain>
    </source>
</reference>
<dbReference type="GO" id="GO:0052816">
    <property type="term" value="F:long-chain fatty acyl-CoA hydrolase activity"/>
    <property type="evidence" value="ECO:0007669"/>
    <property type="project" value="TreeGrafter"/>
</dbReference>
<dbReference type="CDD" id="cd03442">
    <property type="entry name" value="BFIT_BACH"/>
    <property type="match status" value="1"/>
</dbReference>
<name>A0A8J7RYI0_9PROT</name>
<dbReference type="AlphaFoldDB" id="A0A8J7RYI0"/>
<dbReference type="InterPro" id="IPR029069">
    <property type="entry name" value="HotDog_dom_sf"/>
</dbReference>
<evidence type="ECO:0000256" key="4">
    <source>
        <dbReference type="SAM" id="MobiDB-lite"/>
    </source>
</evidence>
<dbReference type="InterPro" id="IPR033120">
    <property type="entry name" value="HOTDOG_ACOT"/>
</dbReference>
<comment type="similarity">
    <text evidence="1">Belongs to the acyl coenzyme A hydrolase family.</text>
</comment>
<keyword evidence="2 3" id="KW-0378">Hydrolase</keyword>
<comment type="caution">
    <text evidence="6">The sequence shown here is derived from an EMBL/GenBank/DDBJ whole genome shotgun (WGS) entry which is preliminary data.</text>
</comment>
<dbReference type="Gene3D" id="3.10.129.10">
    <property type="entry name" value="Hotdog Thioesterase"/>
    <property type="match status" value="1"/>
</dbReference>
<feature type="domain" description="HotDog ACOT-type" evidence="5">
    <location>
        <begin position="23"/>
        <end position="135"/>
    </location>
</feature>
<dbReference type="InterPro" id="IPR040170">
    <property type="entry name" value="Cytosol_ACT"/>
</dbReference>
<dbReference type="GO" id="GO:0005829">
    <property type="term" value="C:cytosol"/>
    <property type="evidence" value="ECO:0007669"/>
    <property type="project" value="TreeGrafter"/>
</dbReference>
<evidence type="ECO:0000256" key="1">
    <source>
        <dbReference type="ARBA" id="ARBA00010458"/>
    </source>
</evidence>
<organism evidence="6 7">
    <name type="scientific">Marivibrio halodurans</name>
    <dbReference type="NCBI Taxonomy" id="2039722"/>
    <lineage>
        <taxon>Bacteria</taxon>
        <taxon>Pseudomonadati</taxon>
        <taxon>Pseudomonadota</taxon>
        <taxon>Alphaproteobacteria</taxon>
        <taxon>Rhodospirillales</taxon>
        <taxon>Rhodospirillaceae</taxon>
        <taxon>Marivibrio</taxon>
    </lineage>
</organism>